<sequence>MEREKMELLSMETALSSLIGRMPAVHSQLNYLKGKLHRTVAGSRGEERMRQRFIEFQPEEEVHALWDVGLAIGSWKTQFDGIVLTRRGAIVIDSKNISGKLHFDDKTGEFYRFDDNDVKEVFDDPRIQLNKNIRFLSKWFTRKKINLPVSGLIVFTPKNCEFIVRPKGKHLCKVYQMPEYLFQILKAFPLEAKPSNLPKIKKQIVGGHVPYLRTPLCAKYYIEASEIRRGVQCMACRNYGMKRIKKSWQCPGCAHRDRQAHKFALREYFSLIDTHITNQAFREWCGVSSRSVATRLLSQFDFVIDGESKARRYSLKKRD</sequence>
<evidence type="ECO:0000259" key="1">
    <source>
        <dbReference type="PROSITE" id="PS50965"/>
    </source>
</evidence>
<dbReference type="Pfam" id="PF08378">
    <property type="entry name" value="NERD"/>
    <property type="match status" value="1"/>
</dbReference>
<evidence type="ECO:0000313" key="2">
    <source>
        <dbReference type="EMBL" id="MFD1031949.1"/>
    </source>
</evidence>
<dbReference type="InterPro" id="IPR011528">
    <property type="entry name" value="NERD"/>
</dbReference>
<proteinExistence type="predicted"/>
<name>A0ABW3LDI7_9BACL</name>
<dbReference type="EMBL" id="JBHTKI010000015">
    <property type="protein sequence ID" value="MFD1031949.1"/>
    <property type="molecule type" value="Genomic_DNA"/>
</dbReference>
<comment type="caution">
    <text evidence="2">The sequence shown here is derived from an EMBL/GenBank/DDBJ whole genome shotgun (WGS) entry which is preliminary data.</text>
</comment>
<accession>A0ABW3LDI7</accession>
<evidence type="ECO:0000313" key="3">
    <source>
        <dbReference type="Proteomes" id="UP001597109"/>
    </source>
</evidence>
<feature type="domain" description="NERD" evidence="1">
    <location>
        <begin position="41"/>
        <end position="159"/>
    </location>
</feature>
<gene>
    <name evidence="2" type="ORF">ACFQ1X_10955</name>
</gene>
<keyword evidence="3" id="KW-1185">Reference proteome</keyword>
<dbReference type="RefSeq" id="WP_379082555.1">
    <property type="nucleotide sequence ID" value="NZ_JBHTKI010000015.1"/>
</dbReference>
<dbReference type="PROSITE" id="PS50965">
    <property type="entry name" value="NERD"/>
    <property type="match status" value="1"/>
</dbReference>
<reference evidence="3" key="1">
    <citation type="journal article" date="2019" name="Int. J. Syst. Evol. Microbiol.">
        <title>The Global Catalogue of Microorganisms (GCM) 10K type strain sequencing project: providing services to taxonomists for standard genome sequencing and annotation.</title>
        <authorList>
            <consortium name="The Broad Institute Genomics Platform"/>
            <consortium name="The Broad Institute Genome Sequencing Center for Infectious Disease"/>
            <person name="Wu L."/>
            <person name="Ma J."/>
        </authorList>
    </citation>
    <scope>NUCLEOTIDE SEQUENCE [LARGE SCALE GENOMIC DNA]</scope>
    <source>
        <strain evidence="3">CCUG 56756</strain>
    </source>
</reference>
<dbReference type="Proteomes" id="UP001597109">
    <property type="component" value="Unassembled WGS sequence"/>
</dbReference>
<organism evidence="2 3">
    <name type="scientific">Metaplanococcus flavidus</name>
    <dbReference type="NCBI Taxonomy" id="569883"/>
    <lineage>
        <taxon>Bacteria</taxon>
        <taxon>Bacillati</taxon>
        <taxon>Bacillota</taxon>
        <taxon>Bacilli</taxon>
        <taxon>Bacillales</taxon>
        <taxon>Caryophanaceae</taxon>
        <taxon>Metaplanococcus</taxon>
    </lineage>
</organism>
<protein>
    <submittedName>
        <fullName evidence="2">Nuclease-related domain-containing protein</fullName>
    </submittedName>
</protein>